<protein>
    <recommendedName>
        <fullName evidence="10">F5/8 type C domain-containing protein</fullName>
    </recommendedName>
</protein>
<dbReference type="InterPro" id="IPR006710">
    <property type="entry name" value="Glyco_hydro_43"/>
</dbReference>
<evidence type="ECO:0000256" key="2">
    <source>
        <dbReference type="ARBA" id="ARBA00022801"/>
    </source>
</evidence>
<feature type="region of interest" description="Disordered" evidence="4">
    <location>
        <begin position="2000"/>
        <end position="2048"/>
    </location>
</feature>
<feature type="compositionally biased region" description="Acidic residues" evidence="4">
    <location>
        <begin position="2002"/>
        <end position="2012"/>
    </location>
</feature>
<dbReference type="SUPFAM" id="SSF63446">
    <property type="entry name" value="Type I dockerin domain"/>
    <property type="match status" value="1"/>
</dbReference>
<name>A0A1A5YL80_9BACL</name>
<dbReference type="RefSeq" id="WP_068682047.1">
    <property type="nucleotide sequence ID" value="NZ_LYPA01000047.1"/>
</dbReference>
<dbReference type="SUPFAM" id="SSF49785">
    <property type="entry name" value="Galactose-binding domain-like"/>
    <property type="match status" value="2"/>
</dbReference>
<dbReference type="GO" id="GO:0004553">
    <property type="term" value="F:hydrolase activity, hydrolyzing O-glycosyl compounds"/>
    <property type="evidence" value="ECO:0007669"/>
    <property type="project" value="InterPro"/>
</dbReference>
<keyword evidence="9" id="KW-1185">Reference proteome</keyword>
<evidence type="ECO:0000313" key="9">
    <source>
        <dbReference type="Proteomes" id="UP000092024"/>
    </source>
</evidence>
<dbReference type="Gene3D" id="2.60.120.200">
    <property type="match status" value="2"/>
</dbReference>
<dbReference type="PANTHER" id="PTHR22925:SF3">
    <property type="entry name" value="GLYCOSYL HYDROLASE FAMILY PROTEIN 43"/>
    <property type="match status" value="1"/>
</dbReference>
<dbReference type="PROSITE" id="PS00018">
    <property type="entry name" value="EF_HAND_1"/>
    <property type="match status" value="1"/>
</dbReference>
<dbReference type="InterPro" id="IPR008979">
    <property type="entry name" value="Galactose-bd-like_sf"/>
</dbReference>
<dbReference type="EMBL" id="LYPA01000047">
    <property type="protein sequence ID" value="OBR66374.1"/>
    <property type="molecule type" value="Genomic_DNA"/>
</dbReference>
<comment type="caution">
    <text evidence="8">The sequence shown here is derived from an EMBL/GenBank/DDBJ whole genome shotgun (WGS) entry which is preliminary data.</text>
</comment>
<dbReference type="Gene3D" id="2.115.10.20">
    <property type="entry name" value="Glycosyl hydrolase domain, family 43"/>
    <property type="match status" value="2"/>
</dbReference>
<dbReference type="InterPro" id="IPR026876">
    <property type="entry name" value="Fn3_assoc_repeat"/>
</dbReference>
<accession>A0A1A5YL80</accession>
<evidence type="ECO:0000313" key="8">
    <source>
        <dbReference type="EMBL" id="OBR66374.1"/>
    </source>
</evidence>
<keyword evidence="3" id="KW-0326">Glycosidase</keyword>
<evidence type="ECO:0000259" key="6">
    <source>
        <dbReference type="PROSITE" id="PS50022"/>
    </source>
</evidence>
<evidence type="ECO:0000256" key="3">
    <source>
        <dbReference type="ARBA" id="ARBA00023295"/>
    </source>
</evidence>
<evidence type="ECO:0000256" key="5">
    <source>
        <dbReference type="SAM" id="SignalP"/>
    </source>
</evidence>
<dbReference type="InterPro" id="IPR036439">
    <property type="entry name" value="Dockerin_dom_sf"/>
</dbReference>
<evidence type="ECO:0000256" key="1">
    <source>
        <dbReference type="ARBA" id="ARBA00009865"/>
    </source>
</evidence>
<dbReference type="InterPro" id="IPR018247">
    <property type="entry name" value="EF_Hand_1_Ca_BS"/>
</dbReference>
<dbReference type="PROSITE" id="PS50222">
    <property type="entry name" value="EF_HAND_2"/>
    <property type="match status" value="1"/>
</dbReference>
<feature type="signal peptide" evidence="5">
    <location>
        <begin position="1"/>
        <end position="38"/>
    </location>
</feature>
<dbReference type="InterPro" id="IPR023296">
    <property type="entry name" value="Glyco_hydro_beta-prop_sf"/>
</dbReference>
<feature type="chain" id="PRO_5008340480" description="F5/8 type C domain-containing protein" evidence="5">
    <location>
        <begin position="39"/>
        <end position="2048"/>
    </location>
</feature>
<dbReference type="Pfam" id="PF04616">
    <property type="entry name" value="Glyco_hydro_43"/>
    <property type="match status" value="1"/>
</dbReference>
<dbReference type="SUPFAM" id="SSF75005">
    <property type="entry name" value="Arabinanase/levansucrase/invertase"/>
    <property type="match status" value="2"/>
</dbReference>
<feature type="compositionally biased region" description="Basic and acidic residues" evidence="4">
    <location>
        <begin position="2031"/>
        <end position="2048"/>
    </location>
</feature>
<dbReference type="InterPro" id="IPR002048">
    <property type="entry name" value="EF_hand_dom"/>
</dbReference>
<dbReference type="GO" id="GO:0005509">
    <property type="term" value="F:calcium ion binding"/>
    <property type="evidence" value="ECO:0007669"/>
    <property type="project" value="InterPro"/>
</dbReference>
<sequence length="2048" mass="224619">MKAERWKKIKKSIRKPLLLLFAASLMTSLFPPAPPAIAADNEPEGLIAYYPLNSVYQYKNKLNETQLLSGSDPVWRADYVSLINPGNANNGHIAGTNPGAAVTGKEISFSLNAKLNKTQTRAVTSANTLLSFGTNENNNITLRPYYSNGTAAVVLRRNGSDAAVASFPAPAADMWHNYTISVDGTANTGKLIVWVDGEKAAEVSSNGIGADQIGNGHFRLNRTINTFANLDSHYRDVRLFNKAVDGNAATLFANEIRSFAWNDLVHSTGLSDGMEVRGNLALMKDPNLTWTSSNNSVINAATGAVTRPSSTEEVTLTLNWFNFSTSYTVIVPPPDAWDLLIANFNFDDSTTGLQGNGAKAVVQGTASYSDSIDGNGKAANLSSSFWLNVTKTDGTPLLAGLDEITISYDSKSNADPGWAFFAATNTTAQTYNNERYLGILDQPGKIVVERYNNTNSRPQSAETASSNAWKHIDVVVSATDTKLYVNNQLKATVASNHALSSIVSQSGGILQLGKGNWGGGEYFNGLIDNVQIFNKALSLEELTDFRLTNIMPTISPAAGQIYTPVTITHPTGIDYIYYTTDGSDPTLSSTKYTGPFSVSDGTVVKAATIAPNGKSSSVRTVEYYGSQWAATALAFRLQGESTVNNAKISWPIIAGTDYYEVYRDNVMIDRVRGDVADDYGLDTDATYVYRVKAIRGGKAIAEATTNAIETFTYDPSAVTRVKNNYTGEDDLTAGQPYGVEVGGTWYHYKYKAARNDNTGIVTTGIYELTSNDGIQYGNERLLESFQDMRVEMEGYRLNPSTGKIVFMAHEEASSGYNRGAVFLGSMTPGGNDFEDTFRGQPLGHDSRDMSIFVDDDNTAYLVFATNTNSDLAIVKLNSSWTEPVELVNTIFKGKHKESPIIIKHEGRYYFFGSTASGWYPSQAEYASADTLGGEWTPLRQIANSATFATQANGVLSYAGTNNNKAFVLNGFHWGNQHHAGFQDPMGTYARLFPLVFHNGIAAAEWFPQLDLDPVRGLIPVQSGQYISLNKNASDSQGLNASAATDGADLASSPQLNHANLPYSVVIDLEQSSQLQEINFTTRLVGGSDTVFRYTLSGSQDNQNWTQLVDGSQNNVLGFVTNPISSDSPFRYVRLTVTSIKNVHNGNDAVWADGLIELAVFGTPDVNKTALEAKYNEKKDTVKGNYTESTWNKIVTALNNAEAVLASQSASQWTVDRAALQIDEAFRWALTINEDKIVDYTEAGVPVGETWYDTEGNAIQAHGGGFLQQTASDGKPIYYWVGENKIHNSAVFHAVSLYSSRDLVNWINEGDIVDQFTQTVPGAEFGLLDNKWERPKLLYNEKTQKYVLYGHWETANSYASSQIAVATADQVNGPYTFLGHWRPGGTLRNWRSDGGNYMDSEFYKTSGVKTTIPSDIQNDEKQMGKLLRDYTVFMDDDGKAYLVNAEGHSMRVHRLNEEFTDVDFTTYADSDPATKAADFESYLFYDHVGREAPAIVRAENGYYMATSGQSGWFPNQTMISYTTDLKNPNGWTPVKDNNLLIPGFTLGNNSTFYSQPTNIMRLVDSNGNKSFVYMGDRWRASQLSDSRYIWLPMTLDEPNQTASMTYTTGWKLNAEDGSVQLPQSYLVSRGKTAAITNNDQTEIAKTNDGIAYSLSTTGDSTHYFGGLVGPYQYTVDLGDKYDLSRIDVAYRLYNGSEMYHKYKIYASNDGQNWTQLYDGTANNWVGFNSSKLDGRYRYVKLDVLEVRRADNNALSNGWGSGLVEVEVYAKSAEPYVLTPPTTDSNAGTYDYPKKVKLSHLVDGAAIYYTLDGSEPSDVPSDTNRLYTGPISLPIGETTIKALAVVDGESSQVIEVPFVVVLDLTVLSNAIDNAQAIHDAAVEGVLIGQYAEGSKAMLQTAIDSAKALLVEDTPELSSIEAALLHLLDAVQAFKALVVLPPKGDLNGDGHLGAEDLHLLISTYYGKSEANSEWELYKIADWNGDGVIDIEDLRGIAKHIRNEAQNEEQGEEQIEETVKEQNDEQNEETSNEQNEDHNQEQNELQHETPVQ</sequence>
<dbReference type="Pfam" id="PF13290">
    <property type="entry name" value="CHB_HEX_C_1"/>
    <property type="match status" value="1"/>
</dbReference>
<dbReference type="InterPro" id="IPR000421">
    <property type="entry name" value="FA58C"/>
</dbReference>
<evidence type="ECO:0000256" key="4">
    <source>
        <dbReference type="SAM" id="MobiDB-lite"/>
    </source>
</evidence>
<dbReference type="GO" id="GO:0000272">
    <property type="term" value="P:polysaccharide catabolic process"/>
    <property type="evidence" value="ECO:0007669"/>
    <property type="project" value="InterPro"/>
</dbReference>
<organism evidence="8 9">
    <name type="scientific">Paenibacillus oryzae</name>
    <dbReference type="NCBI Taxonomy" id="1844972"/>
    <lineage>
        <taxon>Bacteria</taxon>
        <taxon>Bacillati</taxon>
        <taxon>Bacillota</taxon>
        <taxon>Bacilli</taxon>
        <taxon>Bacillales</taxon>
        <taxon>Paenibacillaceae</taxon>
        <taxon>Paenibacillus</taxon>
    </lineage>
</organism>
<dbReference type="PANTHER" id="PTHR22925">
    <property type="entry name" value="GLYCOSYL HYDROLASE 43 FAMILY MEMBER"/>
    <property type="match status" value="1"/>
</dbReference>
<dbReference type="InterPro" id="IPR059177">
    <property type="entry name" value="GH29D-like_dom"/>
</dbReference>
<dbReference type="Pfam" id="PF13385">
    <property type="entry name" value="Laminin_G_3"/>
    <property type="match status" value="1"/>
</dbReference>
<dbReference type="Pfam" id="PF00754">
    <property type="entry name" value="F5_F8_type_C"/>
    <property type="match status" value="2"/>
</dbReference>
<dbReference type="Gene3D" id="1.20.1270.90">
    <property type="entry name" value="AF1782-like"/>
    <property type="match status" value="1"/>
</dbReference>
<dbReference type="Gene3D" id="2.60.120.260">
    <property type="entry name" value="Galactose-binding domain-like"/>
    <property type="match status" value="2"/>
</dbReference>
<evidence type="ECO:0000259" key="7">
    <source>
        <dbReference type="PROSITE" id="PS50222"/>
    </source>
</evidence>
<dbReference type="PROSITE" id="PS50022">
    <property type="entry name" value="FA58C_3"/>
    <property type="match status" value="1"/>
</dbReference>
<feature type="domain" description="F5/8 type C" evidence="6">
    <location>
        <begin position="1606"/>
        <end position="1769"/>
    </location>
</feature>
<dbReference type="OrthoDB" id="273314at2"/>
<dbReference type="Proteomes" id="UP000092024">
    <property type="component" value="Unassembled WGS sequence"/>
</dbReference>
<dbReference type="Pfam" id="PF13287">
    <property type="entry name" value="Fn3_assoc"/>
    <property type="match status" value="1"/>
</dbReference>
<dbReference type="Gene3D" id="1.20.1270.70">
    <property type="entry name" value="Designed single chain three-helix bundle"/>
    <property type="match status" value="1"/>
</dbReference>
<dbReference type="SUPFAM" id="SSF49899">
    <property type="entry name" value="Concanavalin A-like lectins/glucanases"/>
    <property type="match status" value="2"/>
</dbReference>
<gene>
    <name evidence="8" type="ORF">A7K91_24465</name>
</gene>
<feature type="domain" description="EF-hand" evidence="7">
    <location>
        <begin position="1972"/>
        <end position="2000"/>
    </location>
</feature>
<keyword evidence="5" id="KW-0732">Signal</keyword>
<reference evidence="8 9" key="1">
    <citation type="submission" date="2016-05" db="EMBL/GenBank/DDBJ databases">
        <title>Paenibacillus oryzae. sp. nov., isolated from the rice root.</title>
        <authorList>
            <person name="Zhang J."/>
            <person name="Zhang X."/>
        </authorList>
    </citation>
    <scope>NUCLEOTIDE SEQUENCE [LARGE SCALE GENOMIC DNA]</scope>
    <source>
        <strain evidence="8 9">1DrF-4</strain>
    </source>
</reference>
<proteinExistence type="inferred from homology"/>
<dbReference type="Gene3D" id="1.10.1330.10">
    <property type="entry name" value="Dockerin domain"/>
    <property type="match status" value="1"/>
</dbReference>
<dbReference type="STRING" id="1844972.A7K91_24465"/>
<keyword evidence="2" id="KW-0378">Hydrolase</keyword>
<dbReference type="InterPro" id="IPR013320">
    <property type="entry name" value="ConA-like_dom_sf"/>
</dbReference>
<evidence type="ECO:0008006" key="10">
    <source>
        <dbReference type="Google" id="ProtNLM"/>
    </source>
</evidence>
<comment type="similarity">
    <text evidence="1">Belongs to the glycosyl hydrolase 43 family.</text>
</comment>